<dbReference type="InterPro" id="IPR029045">
    <property type="entry name" value="ClpP/crotonase-like_dom_sf"/>
</dbReference>
<dbReference type="NCBIfam" id="NF008506">
    <property type="entry name" value="PRK11423.1"/>
    <property type="match status" value="1"/>
</dbReference>
<reference evidence="4" key="1">
    <citation type="submission" date="2018-06" db="EMBL/GenBank/DDBJ databases">
        <title>Aestuariibacter litoralis strain KCTC 52945T.</title>
        <authorList>
            <person name="Li X."/>
            <person name="Salam N."/>
            <person name="Li J.-L."/>
            <person name="Chen Y.-M."/>
            <person name="Yang Z.-W."/>
            <person name="Zhang L.-Y."/>
            <person name="Han M.-X."/>
            <person name="Xiao M."/>
            <person name="Li W.-J."/>
        </authorList>
    </citation>
    <scope>NUCLEOTIDE SEQUENCE [LARGE SCALE GENOMIC DNA]</scope>
    <source>
        <strain evidence="4">KCTC 52945</strain>
    </source>
</reference>
<dbReference type="Pfam" id="PF00378">
    <property type="entry name" value="ECH_1"/>
    <property type="match status" value="1"/>
</dbReference>
<dbReference type="RefSeq" id="WP_111198997.1">
    <property type="nucleotide sequence ID" value="NZ_QKVK01000006.1"/>
</dbReference>
<evidence type="ECO:0000313" key="4">
    <source>
        <dbReference type="Proteomes" id="UP000248795"/>
    </source>
</evidence>
<evidence type="ECO:0000313" key="3">
    <source>
        <dbReference type="EMBL" id="PZF76161.1"/>
    </source>
</evidence>
<gene>
    <name evidence="3" type="ORF">DK847_13200</name>
</gene>
<dbReference type="InterPro" id="IPR001753">
    <property type="entry name" value="Enoyl-CoA_hydra/iso"/>
</dbReference>
<dbReference type="Gene3D" id="1.10.12.10">
    <property type="entry name" value="Lyase 2-enoyl-coa Hydratase, Chain A, domain 2"/>
    <property type="match status" value="1"/>
</dbReference>
<dbReference type="GO" id="GO:0003824">
    <property type="term" value="F:catalytic activity"/>
    <property type="evidence" value="ECO:0007669"/>
    <property type="project" value="InterPro"/>
</dbReference>
<dbReference type="InterPro" id="IPR014748">
    <property type="entry name" value="Enoyl-CoA_hydra_C"/>
</dbReference>
<comment type="caution">
    <text evidence="3">The sequence shown here is derived from an EMBL/GenBank/DDBJ whole genome shotgun (WGS) entry which is preliminary data.</text>
</comment>
<protein>
    <submittedName>
        <fullName evidence="3">Methylmalonyl-CoA decarboxylase</fullName>
    </submittedName>
</protein>
<dbReference type="PANTHER" id="PTHR42964">
    <property type="entry name" value="ENOYL-COA HYDRATASE"/>
    <property type="match status" value="1"/>
</dbReference>
<dbReference type="Gene3D" id="3.90.226.10">
    <property type="entry name" value="2-enoyl-CoA Hydratase, Chain A, domain 1"/>
    <property type="match status" value="1"/>
</dbReference>
<proteinExistence type="inferred from homology"/>
<organism evidence="3 4">
    <name type="scientific">Aestuariivirga litoralis</name>
    <dbReference type="NCBI Taxonomy" id="2650924"/>
    <lineage>
        <taxon>Bacteria</taxon>
        <taxon>Pseudomonadati</taxon>
        <taxon>Pseudomonadota</taxon>
        <taxon>Alphaproteobacteria</taxon>
        <taxon>Hyphomicrobiales</taxon>
        <taxon>Aestuariivirgaceae</taxon>
        <taxon>Aestuariivirga</taxon>
    </lineage>
</organism>
<dbReference type="PROSITE" id="PS00166">
    <property type="entry name" value="ENOYL_COA_HYDRATASE"/>
    <property type="match status" value="1"/>
</dbReference>
<dbReference type="InterPro" id="IPR051683">
    <property type="entry name" value="Enoyl-CoA_Hydratase/Isomerase"/>
</dbReference>
<comment type="similarity">
    <text evidence="1 2">Belongs to the enoyl-CoA hydratase/isomerase family.</text>
</comment>
<evidence type="ECO:0000256" key="1">
    <source>
        <dbReference type="ARBA" id="ARBA00005254"/>
    </source>
</evidence>
<dbReference type="CDD" id="cd06558">
    <property type="entry name" value="crotonase-like"/>
    <property type="match status" value="1"/>
</dbReference>
<dbReference type="Proteomes" id="UP000248795">
    <property type="component" value="Unassembled WGS sequence"/>
</dbReference>
<dbReference type="PANTHER" id="PTHR42964:SF1">
    <property type="entry name" value="POLYKETIDE BIOSYNTHESIS ENOYL-COA HYDRATASE PKSH-RELATED"/>
    <property type="match status" value="1"/>
</dbReference>
<dbReference type="EMBL" id="QKVK01000006">
    <property type="protein sequence ID" value="PZF76161.1"/>
    <property type="molecule type" value="Genomic_DNA"/>
</dbReference>
<accession>A0A2W2ALA5</accession>
<name>A0A2W2ALA5_9HYPH</name>
<dbReference type="InterPro" id="IPR018376">
    <property type="entry name" value="Enoyl-CoA_hyd/isom_CS"/>
</dbReference>
<dbReference type="AlphaFoldDB" id="A0A2W2ALA5"/>
<evidence type="ECO:0000256" key="2">
    <source>
        <dbReference type="RuleBase" id="RU003707"/>
    </source>
</evidence>
<keyword evidence="4" id="KW-1185">Reference proteome</keyword>
<dbReference type="SUPFAM" id="SSF52096">
    <property type="entry name" value="ClpP/crotonase"/>
    <property type="match status" value="1"/>
</dbReference>
<sequence>MGEATEHYITSSAADGIGTITLAHAARRNALSHGMMDAISAALAGFQQQSVRVVIIAAEPGAKVWSSGHDIGELPVGGLDPLRYADPLEHTLRAIRRFPGPVIAKVQGSVWGGAFDLVLSCDLVVADASATFAITPVNLGVPYNTTGLLHFMGRLRLNVIKELFFTAAPAEAAQALEWGVINWLVPAEEIDAFTLDLARRMAAKAPLAMAVIKEQLRVLSDEVPIAAQTFERLQDMRRLVYDSADYREGVAAFREKRAPRFTGR</sequence>